<dbReference type="PANTHER" id="PTHR40640">
    <property type="entry name" value="ANCHORED GLYCOPROTEIN, PUTATIVE (AFU_ORTHOLOGUE AFUA_8G04860)-RELATED"/>
    <property type="match status" value="1"/>
</dbReference>
<dbReference type="GeneID" id="41974467"/>
<dbReference type="OrthoDB" id="4991875at2759"/>
<evidence type="ECO:0000313" key="4">
    <source>
        <dbReference type="Proteomes" id="UP000319257"/>
    </source>
</evidence>
<reference evidence="3 4" key="1">
    <citation type="submission" date="2019-06" db="EMBL/GenBank/DDBJ databases">
        <title>Draft genome sequence of the filamentous fungus Phialemoniopsis curvata isolated from diesel fuel.</title>
        <authorList>
            <person name="Varaljay V.A."/>
            <person name="Lyon W.J."/>
            <person name="Crouch A.L."/>
            <person name="Drake C.E."/>
            <person name="Hollomon J.M."/>
            <person name="Nadeau L.J."/>
            <person name="Nunn H.S."/>
            <person name="Stevenson B.S."/>
            <person name="Bojanowski C.L."/>
            <person name="Crookes-Goodson W.J."/>
        </authorList>
    </citation>
    <scope>NUCLEOTIDE SEQUENCE [LARGE SCALE GENOMIC DNA]</scope>
    <source>
        <strain evidence="3 4">D216</strain>
    </source>
</reference>
<feature type="region of interest" description="Disordered" evidence="1">
    <location>
        <begin position="184"/>
        <end position="206"/>
    </location>
</feature>
<evidence type="ECO:0008006" key="5">
    <source>
        <dbReference type="Google" id="ProtNLM"/>
    </source>
</evidence>
<feature type="signal peptide" evidence="2">
    <location>
        <begin position="1"/>
        <end position="16"/>
    </location>
</feature>
<dbReference type="AlphaFoldDB" id="A0A507AXJ8"/>
<gene>
    <name evidence="3" type="ORF">E0L32_007020</name>
</gene>
<evidence type="ECO:0000256" key="2">
    <source>
        <dbReference type="SAM" id="SignalP"/>
    </source>
</evidence>
<name>A0A507AXJ8_9PEZI</name>
<evidence type="ECO:0000256" key="1">
    <source>
        <dbReference type="SAM" id="MobiDB-lite"/>
    </source>
</evidence>
<proteinExistence type="predicted"/>
<dbReference type="STRING" id="1093900.A0A507AXJ8"/>
<dbReference type="EMBL" id="SKBQ01000041">
    <property type="protein sequence ID" value="TPX12373.1"/>
    <property type="molecule type" value="Genomic_DNA"/>
</dbReference>
<evidence type="ECO:0000313" key="3">
    <source>
        <dbReference type="EMBL" id="TPX12373.1"/>
    </source>
</evidence>
<organism evidence="3 4">
    <name type="scientific">Thyridium curvatum</name>
    <dbReference type="NCBI Taxonomy" id="1093900"/>
    <lineage>
        <taxon>Eukaryota</taxon>
        <taxon>Fungi</taxon>
        <taxon>Dikarya</taxon>
        <taxon>Ascomycota</taxon>
        <taxon>Pezizomycotina</taxon>
        <taxon>Sordariomycetes</taxon>
        <taxon>Sordariomycetidae</taxon>
        <taxon>Thyridiales</taxon>
        <taxon>Thyridiaceae</taxon>
        <taxon>Thyridium</taxon>
    </lineage>
</organism>
<dbReference type="PANTHER" id="PTHR40640:SF1">
    <property type="entry name" value="ANCHORED GLYCOPROTEIN, PUTATIVE (AFU_ORTHOLOGUE AFUA_8G04860)-RELATED"/>
    <property type="match status" value="1"/>
</dbReference>
<feature type="compositionally biased region" description="Low complexity" evidence="1">
    <location>
        <begin position="185"/>
        <end position="206"/>
    </location>
</feature>
<keyword evidence="2" id="KW-0732">Signal</keyword>
<protein>
    <recommendedName>
        <fullName evidence="5">GPI anchored cell wall protein</fullName>
    </recommendedName>
</protein>
<dbReference type="RefSeq" id="XP_030994084.1">
    <property type="nucleotide sequence ID" value="XM_031141718.1"/>
</dbReference>
<sequence length="236" mass="23911">MSSSVLVLLSAAMAVAQITTIDVVFPVEAVGTMTGTVVNANPSLTTFAIHCANDANNAQCHILNTQTVVEGPSTLTIQYFHSSDSQAGYFSEDLACNLDRSGNAATCAVTVATVNDQSETVTRTVVTTQTNLSKMYKTAVITEGAEKLVVSASNTAKVTPAPASATESLVTSTSNISSEQVALTSSATGSGSGSSAASGTPAVSSPAVIRNAAPGRAAERYTAATLAMMAVAFMTV</sequence>
<accession>A0A507AXJ8</accession>
<comment type="caution">
    <text evidence="3">The sequence shown here is derived from an EMBL/GenBank/DDBJ whole genome shotgun (WGS) entry which is preliminary data.</text>
</comment>
<dbReference type="InParanoid" id="A0A507AXJ8"/>
<keyword evidence="4" id="KW-1185">Reference proteome</keyword>
<feature type="chain" id="PRO_5021187507" description="GPI anchored cell wall protein" evidence="2">
    <location>
        <begin position="17"/>
        <end position="236"/>
    </location>
</feature>
<dbReference type="Proteomes" id="UP000319257">
    <property type="component" value="Unassembled WGS sequence"/>
</dbReference>